<keyword evidence="11" id="KW-1185">Reference proteome</keyword>
<feature type="signal peptide" evidence="8">
    <location>
        <begin position="1"/>
        <end position="37"/>
    </location>
</feature>
<protein>
    <submittedName>
        <fullName evidence="10">Subtilase family protein</fullName>
    </submittedName>
</protein>
<evidence type="ECO:0000259" key="9">
    <source>
        <dbReference type="Pfam" id="PF00082"/>
    </source>
</evidence>
<dbReference type="GO" id="GO:0006508">
    <property type="term" value="P:proteolysis"/>
    <property type="evidence" value="ECO:0007669"/>
    <property type="project" value="UniProtKB-KW"/>
</dbReference>
<keyword evidence="3 5" id="KW-0378">Hydrolase</keyword>
<feature type="active site" description="Charge relay system" evidence="5">
    <location>
        <position position="376"/>
    </location>
</feature>
<evidence type="ECO:0000313" key="11">
    <source>
        <dbReference type="Proteomes" id="UP000198217"/>
    </source>
</evidence>
<evidence type="ECO:0000256" key="5">
    <source>
        <dbReference type="PROSITE-ProRule" id="PRU01240"/>
    </source>
</evidence>
<reference evidence="10 11" key="1">
    <citation type="submission" date="2016-06" db="EMBL/GenBank/DDBJ databases">
        <authorList>
            <person name="Kjaerup R.B."/>
            <person name="Dalgaard T.S."/>
            <person name="Juul-Madsen H.R."/>
        </authorList>
    </citation>
    <scope>NUCLEOTIDE SEQUENCE [LARGE SCALE GENOMIC DNA]</scope>
    <source>
        <strain evidence="10 11">DSM 43904</strain>
    </source>
</reference>
<dbReference type="PANTHER" id="PTHR43806:SF11">
    <property type="entry name" value="CEREVISIN-RELATED"/>
    <property type="match status" value="1"/>
</dbReference>
<dbReference type="PANTHER" id="PTHR43806">
    <property type="entry name" value="PEPTIDASE S8"/>
    <property type="match status" value="1"/>
</dbReference>
<evidence type="ECO:0000313" key="10">
    <source>
        <dbReference type="EMBL" id="SCG78672.1"/>
    </source>
</evidence>
<sequence length="884" mass="91616">MTSPARRTPRRARQVAAALAATLVVGGLSLSAGPAQAGVAAAPGGAADKLGSHDRALIATYAAQYRTRSLPAGAGQAVPDFVTLMFAVRPGRADAATRQLTDLGAEVTRTEPEIGYVKANVPFAAVEQAVALDDVLRVDADELLELAETTAASPAAGGDAGRHPAAPSAATPDNNPYMPTRETGSVAFKNEHPSYDGRGVTIGVMDTGIDPTHPALATTTTGERKLVDTAVGSNPLNLIDLLFDRTWLLLSAGNKVTGPVVDKYDITWTLPDGGSDDMYLTRKNLAIAGYVDPTLTGTLGIAYRESDNAVWIDLNQDYVFTDDELHRPYRENQQIGYIGTDNPATDLNERQPFTVEARRLSPLLAGVNINTLDEAHGTHVAGITAAHGILGGQMNGQAPGAKLVSMRACTSNGCSSAALTDGMVDLATNYGVDVINLSIGSMPALNDGQSAMALLYDRLIDTTGVQIFSSAGNSGAGTNSVGDPSSAGNVVSVGASVSKHTWWANYGSVVNAVRSVFPFSSRGPREDGGFKPDITAPGAAISPTPSWIASSAVPDAGYPLPTGYSMMQGTSMASPQAAGAAALLLSAAKQNGIDPTPAELRRAIYSTADFNKDEPAIAQGRGEFDVVHAWQYLAKGVADTDEVTVSAPVCTVLSDKLATPHTGSGLYNSCAPGSGGQAVGESRDYDLTLTRTGGSEDPVDYVLDLQGNDGTFTAPRKVTLAKGVPTVVRVTAAPTTQGIHSAVLTIDNAATQAVERSAMLAVAAAAPLAPGATWSAAGTVNRNGTIIYTVAVPAGATSLDVNLSGLADGSQTRWWAYGPDGLDAERSSAGTAYCYANYLDGNGCDPFTRSYAKPKPGVWEFVVEARRTSPYLTNPFHLAASVTQ</sequence>
<proteinExistence type="inferred from homology"/>
<feature type="domain" description="Peptidase S8/S53" evidence="9">
    <location>
        <begin position="197"/>
        <end position="614"/>
    </location>
</feature>
<feature type="active site" description="Charge relay system" evidence="5">
    <location>
        <position position="206"/>
    </location>
</feature>
<keyword evidence="4 5" id="KW-0720">Serine protease</keyword>
<keyword evidence="2 5" id="KW-0645">Protease</keyword>
<dbReference type="GO" id="GO:0004252">
    <property type="term" value="F:serine-type endopeptidase activity"/>
    <property type="evidence" value="ECO:0007669"/>
    <property type="project" value="UniProtKB-UniRule"/>
</dbReference>
<evidence type="ECO:0000256" key="7">
    <source>
        <dbReference type="SAM" id="MobiDB-lite"/>
    </source>
</evidence>
<comment type="similarity">
    <text evidence="1 5 6">Belongs to the peptidase S8 family.</text>
</comment>
<dbReference type="PROSITE" id="PS51892">
    <property type="entry name" value="SUBTILASE"/>
    <property type="match status" value="1"/>
</dbReference>
<dbReference type="Gene3D" id="3.40.50.200">
    <property type="entry name" value="Peptidase S8/S53 domain"/>
    <property type="match status" value="2"/>
</dbReference>
<feature type="chain" id="PRO_5008720322" evidence="8">
    <location>
        <begin position="38"/>
        <end position="884"/>
    </location>
</feature>
<organism evidence="10 11">
    <name type="scientific">Micromonospora echinaurantiaca</name>
    <dbReference type="NCBI Taxonomy" id="47857"/>
    <lineage>
        <taxon>Bacteria</taxon>
        <taxon>Bacillati</taxon>
        <taxon>Actinomycetota</taxon>
        <taxon>Actinomycetes</taxon>
        <taxon>Micromonosporales</taxon>
        <taxon>Micromonosporaceae</taxon>
        <taxon>Micromonospora</taxon>
    </lineage>
</organism>
<evidence type="ECO:0000256" key="2">
    <source>
        <dbReference type="ARBA" id="ARBA00022670"/>
    </source>
</evidence>
<dbReference type="InterPro" id="IPR036852">
    <property type="entry name" value="Peptidase_S8/S53_dom_sf"/>
</dbReference>
<dbReference type="Pfam" id="PF00082">
    <property type="entry name" value="Peptidase_S8"/>
    <property type="match status" value="1"/>
</dbReference>
<dbReference type="AlphaFoldDB" id="A0A1C5K7B6"/>
<dbReference type="PROSITE" id="PS00136">
    <property type="entry name" value="SUBTILASE_ASP"/>
    <property type="match status" value="1"/>
</dbReference>
<dbReference type="PRINTS" id="PR00723">
    <property type="entry name" value="SUBTILISIN"/>
</dbReference>
<dbReference type="PROSITE" id="PS00138">
    <property type="entry name" value="SUBTILASE_SER"/>
    <property type="match status" value="1"/>
</dbReference>
<dbReference type="InterPro" id="IPR000209">
    <property type="entry name" value="Peptidase_S8/S53_dom"/>
</dbReference>
<accession>A0A1C5K7B6</accession>
<dbReference type="SUPFAM" id="SSF52743">
    <property type="entry name" value="Subtilisin-like"/>
    <property type="match status" value="1"/>
</dbReference>
<evidence type="ECO:0000256" key="3">
    <source>
        <dbReference type="ARBA" id="ARBA00022801"/>
    </source>
</evidence>
<name>A0A1C5K7B6_9ACTN</name>
<evidence type="ECO:0000256" key="4">
    <source>
        <dbReference type="ARBA" id="ARBA00022825"/>
    </source>
</evidence>
<dbReference type="InterPro" id="IPR023827">
    <property type="entry name" value="Peptidase_S8_Asp-AS"/>
</dbReference>
<dbReference type="InterPro" id="IPR023828">
    <property type="entry name" value="Peptidase_S8_Ser-AS"/>
</dbReference>
<dbReference type="Proteomes" id="UP000198217">
    <property type="component" value="Chromosome I"/>
</dbReference>
<feature type="active site" description="Charge relay system" evidence="5">
    <location>
        <position position="571"/>
    </location>
</feature>
<evidence type="ECO:0000256" key="6">
    <source>
        <dbReference type="RuleBase" id="RU003355"/>
    </source>
</evidence>
<dbReference type="EMBL" id="LT607750">
    <property type="protein sequence ID" value="SCG78672.1"/>
    <property type="molecule type" value="Genomic_DNA"/>
</dbReference>
<evidence type="ECO:0000256" key="1">
    <source>
        <dbReference type="ARBA" id="ARBA00011073"/>
    </source>
</evidence>
<evidence type="ECO:0000256" key="8">
    <source>
        <dbReference type="SAM" id="SignalP"/>
    </source>
</evidence>
<keyword evidence="8" id="KW-0732">Signal</keyword>
<dbReference type="InterPro" id="IPR050131">
    <property type="entry name" value="Peptidase_S8_subtilisin-like"/>
</dbReference>
<feature type="region of interest" description="Disordered" evidence="7">
    <location>
        <begin position="151"/>
        <end position="178"/>
    </location>
</feature>
<gene>
    <name evidence="10" type="ORF">GA0070609_5655</name>
</gene>
<dbReference type="InterPro" id="IPR015500">
    <property type="entry name" value="Peptidase_S8_subtilisin-rel"/>
</dbReference>